<sequence>MVEYKMQYLDNIFHALADPTRRQLLHFMSKSSLCNVTQLAEPFSMSLNAISKHLKVLEHAGLIKRQKKGRMHYLTFNQQPLEEAAELINQLKQHWEARLDSLENYFTSKNQENNHDSTTTCSQKID</sequence>
<accession>A0A8J7TTJ6</accession>
<dbReference type="EMBL" id="JAFKGL010000014">
    <property type="protein sequence ID" value="MBN9412960.1"/>
    <property type="molecule type" value="Genomic_DNA"/>
</dbReference>
<protein>
    <submittedName>
        <fullName evidence="2">Helix-turn-helix transcriptional regulator</fullName>
    </submittedName>
</protein>
<dbReference type="SMART" id="SM00418">
    <property type="entry name" value="HTH_ARSR"/>
    <property type="match status" value="1"/>
</dbReference>
<dbReference type="PRINTS" id="PR00778">
    <property type="entry name" value="HTHARSR"/>
</dbReference>
<comment type="caution">
    <text evidence="2">The sequence shown here is derived from an EMBL/GenBank/DDBJ whole genome shotgun (WGS) entry which is preliminary data.</text>
</comment>
<dbReference type="GO" id="GO:0003700">
    <property type="term" value="F:DNA-binding transcription factor activity"/>
    <property type="evidence" value="ECO:0007669"/>
    <property type="project" value="InterPro"/>
</dbReference>
<dbReference type="PANTHER" id="PTHR38600:SF2">
    <property type="entry name" value="SLL0088 PROTEIN"/>
    <property type="match status" value="1"/>
</dbReference>
<name>A0A8J7TTJ6_9PROT</name>
<dbReference type="Proteomes" id="UP000664414">
    <property type="component" value="Unassembled WGS sequence"/>
</dbReference>
<dbReference type="PANTHER" id="PTHR38600">
    <property type="entry name" value="TRANSCRIPTIONAL REGULATORY PROTEIN"/>
    <property type="match status" value="1"/>
</dbReference>
<dbReference type="Pfam" id="PF01022">
    <property type="entry name" value="HTH_5"/>
    <property type="match status" value="1"/>
</dbReference>
<gene>
    <name evidence="2" type="ORF">J0H12_03415</name>
</gene>
<evidence type="ECO:0000313" key="3">
    <source>
        <dbReference type="Proteomes" id="UP000664414"/>
    </source>
</evidence>
<dbReference type="InterPro" id="IPR036390">
    <property type="entry name" value="WH_DNA-bd_sf"/>
</dbReference>
<dbReference type="InterPro" id="IPR011991">
    <property type="entry name" value="ArsR-like_HTH"/>
</dbReference>
<evidence type="ECO:0000259" key="1">
    <source>
        <dbReference type="PROSITE" id="PS50987"/>
    </source>
</evidence>
<dbReference type="AlphaFoldDB" id="A0A8J7TTJ6"/>
<dbReference type="Gene3D" id="1.10.10.10">
    <property type="entry name" value="Winged helix-like DNA-binding domain superfamily/Winged helix DNA-binding domain"/>
    <property type="match status" value="1"/>
</dbReference>
<reference evidence="2" key="1">
    <citation type="submission" date="2021-02" db="EMBL/GenBank/DDBJ databases">
        <title>Thiocyanate and organic carbon inputs drive convergent selection for specific autotrophic Afipia and Thiobacillus strains within complex microbiomes.</title>
        <authorList>
            <person name="Huddy R.J."/>
            <person name="Sachdeva R."/>
            <person name="Kadzinga F."/>
            <person name="Kantor R.S."/>
            <person name="Harrison S.T.L."/>
            <person name="Banfield J.F."/>
        </authorList>
    </citation>
    <scope>NUCLEOTIDE SEQUENCE</scope>
    <source>
        <strain evidence="2">SCN18_10_11_15_R4_P_38_20</strain>
    </source>
</reference>
<dbReference type="InterPro" id="IPR001845">
    <property type="entry name" value="HTH_ArsR_DNA-bd_dom"/>
</dbReference>
<dbReference type="SUPFAM" id="SSF46785">
    <property type="entry name" value="Winged helix' DNA-binding domain"/>
    <property type="match status" value="1"/>
</dbReference>
<organism evidence="2 3">
    <name type="scientific">Candidatus Paracaedimonas acanthamoebae</name>
    <dbReference type="NCBI Taxonomy" id="244581"/>
    <lineage>
        <taxon>Bacteria</taxon>
        <taxon>Pseudomonadati</taxon>
        <taxon>Pseudomonadota</taxon>
        <taxon>Alphaproteobacteria</taxon>
        <taxon>Holosporales</taxon>
        <taxon>Caedimonadaceae</taxon>
        <taxon>Candidatus Paracaedimonas</taxon>
    </lineage>
</organism>
<proteinExistence type="predicted"/>
<feature type="domain" description="HTH arsR-type" evidence="1">
    <location>
        <begin position="1"/>
        <end position="99"/>
    </location>
</feature>
<dbReference type="NCBIfam" id="NF033788">
    <property type="entry name" value="HTH_metalloreg"/>
    <property type="match status" value="1"/>
</dbReference>
<dbReference type="InterPro" id="IPR036388">
    <property type="entry name" value="WH-like_DNA-bd_sf"/>
</dbReference>
<dbReference type="PROSITE" id="PS50987">
    <property type="entry name" value="HTH_ARSR_2"/>
    <property type="match status" value="1"/>
</dbReference>
<dbReference type="CDD" id="cd00090">
    <property type="entry name" value="HTH_ARSR"/>
    <property type="match status" value="1"/>
</dbReference>
<evidence type="ECO:0000313" key="2">
    <source>
        <dbReference type="EMBL" id="MBN9412960.1"/>
    </source>
</evidence>